<dbReference type="RefSeq" id="WP_154663406.1">
    <property type="nucleotide sequence ID" value="NZ_BAKO01000019.1"/>
</dbReference>
<dbReference type="Pfam" id="PF20096">
    <property type="entry name" value="DUF6486"/>
    <property type="match status" value="1"/>
</dbReference>
<reference evidence="1 2" key="1">
    <citation type="submission" date="2021-03" db="EMBL/GenBank/DDBJ databases">
        <title>Human Oral Microbial Genomes.</title>
        <authorList>
            <person name="Johnston C.D."/>
            <person name="Chen T."/>
            <person name="Dewhirst F.E."/>
        </authorList>
    </citation>
    <scope>NUCLEOTIDE SEQUENCE [LARGE SCALE GENOMIC DNA]</scope>
    <source>
        <strain evidence="1 2">W1435</strain>
    </source>
</reference>
<dbReference type="PROSITE" id="PS51257">
    <property type="entry name" value="PROKAR_LIPOPROTEIN"/>
    <property type="match status" value="1"/>
</dbReference>
<dbReference type="InterPro" id="IPR045505">
    <property type="entry name" value="DUF6486"/>
</dbReference>
<name>A0ABX7XX26_9BACT</name>
<accession>A0ABX7XX26</accession>
<dbReference type="EMBL" id="CP072369">
    <property type="protein sequence ID" value="QUB86100.1"/>
    <property type="molecule type" value="Genomic_DNA"/>
</dbReference>
<evidence type="ECO:0000313" key="1">
    <source>
        <dbReference type="EMBL" id="QUB86100.1"/>
    </source>
</evidence>
<protein>
    <submittedName>
        <fullName evidence="1">Smalltalk protein</fullName>
    </submittedName>
</protein>
<evidence type="ECO:0000313" key="2">
    <source>
        <dbReference type="Proteomes" id="UP000682005"/>
    </source>
</evidence>
<sequence>MNKPLWKNILNILVSVLTALATTLGVSSCMC</sequence>
<gene>
    <name evidence="1" type="ORF">J5A51_02210</name>
</gene>
<keyword evidence="2" id="KW-1185">Reference proteome</keyword>
<proteinExistence type="predicted"/>
<dbReference type="Proteomes" id="UP000682005">
    <property type="component" value="Chromosome 2"/>
</dbReference>
<dbReference type="NCBIfam" id="NF033879">
    <property type="entry name" value="smalltalk"/>
    <property type="match status" value="1"/>
</dbReference>
<organism evidence="1 2">
    <name type="scientific">Prevotella fusca JCM 17724</name>
    <dbReference type="NCBI Taxonomy" id="1236517"/>
    <lineage>
        <taxon>Bacteria</taxon>
        <taxon>Pseudomonadati</taxon>
        <taxon>Bacteroidota</taxon>
        <taxon>Bacteroidia</taxon>
        <taxon>Bacteroidales</taxon>
        <taxon>Prevotellaceae</taxon>
        <taxon>Prevotella</taxon>
    </lineage>
</organism>